<gene>
    <name evidence="4" type="ORF">RHTO0S_10e06018g</name>
</gene>
<dbReference type="OrthoDB" id="2564904at2759"/>
<evidence type="ECO:0000256" key="1">
    <source>
        <dbReference type="SAM" id="MobiDB-lite"/>
    </source>
</evidence>
<accession>A0A061B714</accession>
<keyword evidence="2" id="KW-0812">Transmembrane</keyword>
<reference evidence="4" key="1">
    <citation type="journal article" date="2014" name="Genome Announc.">
        <title>Draft genome sequence of Rhodosporidium toruloides CECT1137, an oleaginous yeast of biotechnological interest.</title>
        <authorList>
            <person name="Morin N."/>
            <person name="Calcas X."/>
            <person name="Devillers H."/>
            <person name="Durrens P."/>
            <person name="Sherman D.J."/>
            <person name="Nicaud J.-M."/>
            <person name="Neuveglise C."/>
        </authorList>
    </citation>
    <scope>NUCLEOTIDE SEQUENCE</scope>
    <source>
        <strain evidence="4">CECT1137</strain>
    </source>
</reference>
<keyword evidence="2" id="KW-0472">Membrane</keyword>
<keyword evidence="3" id="KW-0732">Signal</keyword>
<feature type="region of interest" description="Disordered" evidence="1">
    <location>
        <begin position="24"/>
        <end position="49"/>
    </location>
</feature>
<sequence length="421" mass="43249">MLVHSALALTLVSTLAGPVLARSPHGAPAPHLRARAEASTPTASTHAQTSRVVAGAATTAAASATVTAAATKKAAAAEGSPLPLTQYTYAYSDIPYLVNPYKSVRGPQSGYNICNSTTSGDSSQCQTLIANDIQDFCLWGSSLTGDGLDTIGDIEAAVVAYCTTDKHGARVIKPGAITGVQVLKTPAYIQWTGFIDQTALHLTKDDTGGELDPHGADLQGNPLGGLVYSTGLPSGDNQTYLQAVEWNNFIGGGVFCLKLCDPAYYAKHGDQFFCQNRFDRIGCSYNMPAAYRGGEFSVCDSELQDIVGVYTENGQVKTYSQEPEGTVPAPPYTPRVPKSSNCKTFASTDLWAAPTTSSASSSMSTGQTSSSASSAGVTGHPAAASAGSSDSSKSTTGNGAAFLVASTGFLALVAGAAIVLA</sequence>
<proteinExistence type="predicted"/>
<feature type="region of interest" description="Disordered" evidence="1">
    <location>
        <begin position="317"/>
        <end position="338"/>
    </location>
</feature>
<evidence type="ECO:0000256" key="3">
    <source>
        <dbReference type="SAM" id="SignalP"/>
    </source>
</evidence>
<organism evidence="4">
    <name type="scientific">Rhodotorula toruloides</name>
    <name type="common">Yeast</name>
    <name type="synonym">Rhodosporidium toruloides</name>
    <dbReference type="NCBI Taxonomy" id="5286"/>
    <lineage>
        <taxon>Eukaryota</taxon>
        <taxon>Fungi</taxon>
        <taxon>Dikarya</taxon>
        <taxon>Basidiomycota</taxon>
        <taxon>Pucciniomycotina</taxon>
        <taxon>Microbotryomycetes</taxon>
        <taxon>Sporidiobolales</taxon>
        <taxon>Sporidiobolaceae</taxon>
        <taxon>Rhodotorula</taxon>
    </lineage>
</organism>
<feature type="region of interest" description="Disordered" evidence="1">
    <location>
        <begin position="357"/>
        <end position="392"/>
    </location>
</feature>
<keyword evidence="2" id="KW-1133">Transmembrane helix</keyword>
<evidence type="ECO:0000313" key="4">
    <source>
        <dbReference type="EMBL" id="CDR45171.1"/>
    </source>
</evidence>
<protein>
    <submittedName>
        <fullName evidence="4">RHTO0S10e06018g1_1</fullName>
    </submittedName>
</protein>
<evidence type="ECO:0000256" key="2">
    <source>
        <dbReference type="SAM" id="Phobius"/>
    </source>
</evidence>
<dbReference type="AlphaFoldDB" id="A0A061B714"/>
<feature type="signal peptide" evidence="3">
    <location>
        <begin position="1"/>
        <end position="21"/>
    </location>
</feature>
<feature type="compositionally biased region" description="Polar residues" evidence="1">
    <location>
        <begin position="39"/>
        <end position="49"/>
    </location>
</feature>
<feature type="transmembrane region" description="Helical" evidence="2">
    <location>
        <begin position="399"/>
        <end position="420"/>
    </location>
</feature>
<dbReference type="EMBL" id="LK052945">
    <property type="protein sequence ID" value="CDR45171.1"/>
    <property type="molecule type" value="Genomic_DNA"/>
</dbReference>
<name>A0A061B714_RHOTO</name>
<feature type="chain" id="PRO_5030001690" evidence="3">
    <location>
        <begin position="22"/>
        <end position="421"/>
    </location>
</feature>